<feature type="domain" description="HTH tetR-type" evidence="5">
    <location>
        <begin position="8"/>
        <end position="68"/>
    </location>
</feature>
<comment type="caution">
    <text evidence="6">The sequence shown here is derived from an EMBL/GenBank/DDBJ whole genome shotgun (WGS) entry which is preliminary data.</text>
</comment>
<protein>
    <submittedName>
        <fullName evidence="6">TetR family transcriptional regulator</fullName>
    </submittedName>
</protein>
<feature type="DNA-binding region" description="H-T-H motif" evidence="4">
    <location>
        <begin position="31"/>
        <end position="50"/>
    </location>
</feature>
<dbReference type="Pfam" id="PF14246">
    <property type="entry name" value="TetR_C_7"/>
    <property type="match status" value="1"/>
</dbReference>
<evidence type="ECO:0000313" key="7">
    <source>
        <dbReference type="Proteomes" id="UP000026249"/>
    </source>
</evidence>
<evidence type="ECO:0000256" key="4">
    <source>
        <dbReference type="PROSITE-ProRule" id="PRU00335"/>
    </source>
</evidence>
<dbReference type="InterPro" id="IPR036271">
    <property type="entry name" value="Tet_transcr_reg_TetR-rel_C_sf"/>
</dbReference>
<dbReference type="PROSITE" id="PS50977">
    <property type="entry name" value="HTH_TETR_2"/>
    <property type="match status" value="1"/>
</dbReference>
<dbReference type="STRING" id="1454373.ACMU_00490"/>
<accession>A0A037ZQ91</accession>
<dbReference type="InterPro" id="IPR039536">
    <property type="entry name" value="TetR_C_Proteobacteria"/>
</dbReference>
<name>A0A037ZQ91_9RHOB</name>
<dbReference type="Gene3D" id="1.10.357.10">
    <property type="entry name" value="Tetracycline Repressor, domain 2"/>
    <property type="match status" value="1"/>
</dbReference>
<dbReference type="OrthoDB" id="9816431at2"/>
<dbReference type="PROSITE" id="PS01081">
    <property type="entry name" value="HTH_TETR_1"/>
    <property type="match status" value="1"/>
</dbReference>
<proteinExistence type="predicted"/>
<dbReference type="InterPro" id="IPR001647">
    <property type="entry name" value="HTH_TetR"/>
</dbReference>
<dbReference type="GO" id="GO:0003700">
    <property type="term" value="F:DNA-binding transcription factor activity"/>
    <property type="evidence" value="ECO:0007669"/>
    <property type="project" value="TreeGrafter"/>
</dbReference>
<dbReference type="SUPFAM" id="SSF48498">
    <property type="entry name" value="Tetracyclin repressor-like, C-terminal domain"/>
    <property type="match status" value="1"/>
</dbReference>
<dbReference type="GO" id="GO:0000976">
    <property type="term" value="F:transcription cis-regulatory region binding"/>
    <property type="evidence" value="ECO:0007669"/>
    <property type="project" value="TreeGrafter"/>
</dbReference>
<evidence type="ECO:0000256" key="2">
    <source>
        <dbReference type="ARBA" id="ARBA00023125"/>
    </source>
</evidence>
<dbReference type="InterPro" id="IPR009057">
    <property type="entry name" value="Homeodomain-like_sf"/>
</dbReference>
<reference evidence="6 7" key="1">
    <citation type="submission" date="2014-03" db="EMBL/GenBank/DDBJ databases">
        <title>Draft Genome Sequence of Actibacterium mucosum KCTC 23349, a Marine Alphaproteobacterium with Complex Ionic Requirements Isolated from Mediterranean Seawater at Malvarrosa Beach, Valencia, Spain.</title>
        <authorList>
            <person name="Arahal D.R."/>
            <person name="Shao Z."/>
            <person name="Lai Q."/>
            <person name="Pujalte M.J."/>
        </authorList>
    </citation>
    <scope>NUCLEOTIDE SEQUENCE [LARGE SCALE GENOMIC DNA]</scope>
    <source>
        <strain evidence="6 7">KCTC 23349</strain>
    </source>
</reference>
<sequence>MDVAIKKGRKFDQVLEGAREVFLKEGFEGASVDDIAKAAGVSKATLYSYFPDKRLLFAEVARVECERQADQVMVLIGTDIPADQALRMAGERIMCFLTSQLGITVLTLCAAESKRFPELGKQFYESGPGLVSERLTRYLTEAVEAGQLKIDNIPLAADQFAELCKTRIFARILTGVQTEFSDTERQEIVEGAVDLFMARYGA</sequence>
<dbReference type="SUPFAM" id="SSF46689">
    <property type="entry name" value="Homeodomain-like"/>
    <property type="match status" value="1"/>
</dbReference>
<evidence type="ECO:0000313" key="6">
    <source>
        <dbReference type="EMBL" id="KAJ57002.1"/>
    </source>
</evidence>
<evidence type="ECO:0000256" key="1">
    <source>
        <dbReference type="ARBA" id="ARBA00023015"/>
    </source>
</evidence>
<evidence type="ECO:0000256" key="3">
    <source>
        <dbReference type="ARBA" id="ARBA00023163"/>
    </source>
</evidence>
<keyword evidence="3" id="KW-0804">Transcription</keyword>
<dbReference type="FunFam" id="1.10.10.60:FF:000141">
    <property type="entry name" value="TetR family transcriptional regulator"/>
    <property type="match status" value="1"/>
</dbReference>
<dbReference type="PANTHER" id="PTHR30055">
    <property type="entry name" value="HTH-TYPE TRANSCRIPTIONAL REGULATOR RUTR"/>
    <property type="match status" value="1"/>
</dbReference>
<dbReference type="Gene3D" id="1.10.10.60">
    <property type="entry name" value="Homeodomain-like"/>
    <property type="match status" value="1"/>
</dbReference>
<dbReference type="RefSeq" id="WP_035255176.1">
    <property type="nucleotide sequence ID" value="NZ_JFKE01000001.1"/>
</dbReference>
<dbReference type="PANTHER" id="PTHR30055:SF146">
    <property type="entry name" value="HTH-TYPE TRANSCRIPTIONAL DUAL REGULATOR CECR"/>
    <property type="match status" value="1"/>
</dbReference>
<dbReference type="EMBL" id="JFKE01000001">
    <property type="protein sequence ID" value="KAJ57002.1"/>
    <property type="molecule type" value="Genomic_DNA"/>
</dbReference>
<dbReference type="Proteomes" id="UP000026249">
    <property type="component" value="Unassembled WGS sequence"/>
</dbReference>
<organism evidence="6 7">
    <name type="scientific">Actibacterium mucosum KCTC 23349</name>
    <dbReference type="NCBI Taxonomy" id="1454373"/>
    <lineage>
        <taxon>Bacteria</taxon>
        <taxon>Pseudomonadati</taxon>
        <taxon>Pseudomonadota</taxon>
        <taxon>Alphaproteobacteria</taxon>
        <taxon>Rhodobacterales</taxon>
        <taxon>Roseobacteraceae</taxon>
        <taxon>Actibacterium</taxon>
    </lineage>
</organism>
<dbReference type="Pfam" id="PF00440">
    <property type="entry name" value="TetR_N"/>
    <property type="match status" value="1"/>
</dbReference>
<dbReference type="InterPro" id="IPR050109">
    <property type="entry name" value="HTH-type_TetR-like_transc_reg"/>
</dbReference>
<keyword evidence="7" id="KW-1185">Reference proteome</keyword>
<keyword evidence="1" id="KW-0805">Transcription regulation</keyword>
<dbReference type="InterPro" id="IPR023772">
    <property type="entry name" value="DNA-bd_HTH_TetR-type_CS"/>
</dbReference>
<dbReference type="AlphaFoldDB" id="A0A037ZQ91"/>
<dbReference type="PRINTS" id="PR00455">
    <property type="entry name" value="HTHTETR"/>
</dbReference>
<keyword evidence="2 4" id="KW-0238">DNA-binding</keyword>
<gene>
    <name evidence="6" type="ORF">ACMU_00490</name>
</gene>
<evidence type="ECO:0000259" key="5">
    <source>
        <dbReference type="PROSITE" id="PS50977"/>
    </source>
</evidence>